<accession>A0A0P8BGU8</accession>
<dbReference type="EMBL" id="LJZQ01000026">
    <property type="protein sequence ID" value="KPQ27566.1"/>
    <property type="molecule type" value="Genomic_DNA"/>
</dbReference>
<comment type="caution">
    <text evidence="2">The sequence shown here is derived from an EMBL/GenBank/DDBJ whole genome shotgun (WGS) entry which is preliminary data.</text>
</comment>
<evidence type="ECO:0000313" key="2">
    <source>
        <dbReference type="EMBL" id="KPQ27566.1"/>
    </source>
</evidence>
<reference evidence="2 3" key="1">
    <citation type="submission" date="2015-09" db="EMBL/GenBank/DDBJ databases">
        <title>Identification and resolution of microdiversity through metagenomic sequencing of parallel consortia.</title>
        <authorList>
            <person name="Nelson W.C."/>
            <person name="Romine M.F."/>
            <person name="Lindemann S.R."/>
        </authorList>
    </citation>
    <scope>NUCLEOTIDE SEQUENCE [LARGE SCALE GENOMIC DNA]</scope>
    <source>
        <strain evidence="2">HL-55</strain>
    </source>
</reference>
<dbReference type="STRING" id="1305731.GCA_000934705_00140"/>
<dbReference type="InterPro" id="IPR045445">
    <property type="entry name" value="DUF6502"/>
</dbReference>
<feature type="region of interest" description="Disordered" evidence="1">
    <location>
        <begin position="105"/>
        <end position="131"/>
    </location>
</feature>
<name>A0A0P8BGU8_9GAMM</name>
<sequence>MTKNLPNGHELRWQPTELVTTLLSSGARQVIRCWLSPSRFLDEQHHPKMLLSQINDTDTFSDLVHTANGNLAPAVILNELLRKGIVETVGNGYILLRRSAYAPASSQAAQPKTNHDEVFGLHPPKRRSNDV</sequence>
<dbReference type="Proteomes" id="UP000050416">
    <property type="component" value="Unassembled WGS sequence"/>
</dbReference>
<dbReference type="Pfam" id="PF20112">
    <property type="entry name" value="DUF6502"/>
    <property type="match status" value="1"/>
</dbReference>
<dbReference type="PATRIC" id="fig|1305731.5.peg.1342"/>
<protein>
    <submittedName>
        <fullName evidence="2">Uncharacterized protein</fullName>
    </submittedName>
</protein>
<dbReference type="OrthoDB" id="6369094at2"/>
<dbReference type="AlphaFoldDB" id="A0A0P8BGU8"/>
<evidence type="ECO:0000313" key="3">
    <source>
        <dbReference type="Proteomes" id="UP000050416"/>
    </source>
</evidence>
<proteinExistence type="predicted"/>
<gene>
    <name evidence="2" type="ORF">HLUCCX14_14325</name>
</gene>
<evidence type="ECO:0000256" key="1">
    <source>
        <dbReference type="SAM" id="MobiDB-lite"/>
    </source>
</evidence>
<organism evidence="2 3">
    <name type="scientific">Marinobacter excellens HL-55</name>
    <dbReference type="NCBI Taxonomy" id="1305731"/>
    <lineage>
        <taxon>Bacteria</taxon>
        <taxon>Pseudomonadati</taxon>
        <taxon>Pseudomonadota</taxon>
        <taxon>Gammaproteobacteria</taxon>
        <taxon>Pseudomonadales</taxon>
        <taxon>Marinobacteraceae</taxon>
        <taxon>Marinobacter</taxon>
    </lineage>
</organism>